<evidence type="ECO:0000313" key="9">
    <source>
        <dbReference type="Proteomes" id="UP000015241"/>
    </source>
</evidence>
<dbReference type="InterPro" id="IPR001019">
    <property type="entry name" value="Gprotein_alpha_su"/>
</dbReference>
<keyword evidence="6" id="KW-0460">Magnesium</keyword>
<proteinExistence type="predicted"/>
<dbReference type="eggNOG" id="KOG0082">
    <property type="taxonomic scope" value="Eukaryota"/>
</dbReference>
<evidence type="ECO:0000256" key="2">
    <source>
        <dbReference type="ARBA" id="ARBA00022741"/>
    </source>
</evidence>
<dbReference type="PANTHER" id="PTHR10218">
    <property type="entry name" value="GTP-BINDING PROTEIN ALPHA SUBUNIT"/>
    <property type="match status" value="1"/>
</dbReference>
<sequence>MRWSKPATPTIPETWPPHPPPGETELERAVRLEEEKEARRRSEAIDREIEQERLEQRKLRHSTRVLLLGQAESGKSTVLKNFQLHFAPEAFHAESEAWRAVIHLNLIRSVNFILDLLPGGPSSLHSSLHGESSSHHSRQLSENALLDDSLLRHFRVRLSPLRQVELILVQRLSADDPSRAAVNVEEAMPWYYGRASEVSIRGGSGWKALLRRKWNTSQAATRPDELDKARQILHACRQDIAELWGHPDVQHGLEAEGVVLRDQSGFFLDETLRVAAAGYEPTPLDILRARLQTLGVEQHTISVERFGEPSHRWVFYDVGGAKGQRASWVPFFDDIDAILFLCPMSAFNEVMLEDRRLNRLLDSFNLWKTICMSRLLRGTTFILLLNKSDILQSKLAAGVPFARYVKSYKDGPNEFDHVCEYLKRKFVAMCKHNSARERQLHVHVTCATDISTTAIVINRIKDAIVVNNLISSDYI</sequence>
<dbReference type="OrthoDB" id="5817230at2759"/>
<dbReference type="HOGENOM" id="CLU_014184_1_1_1"/>
<dbReference type="SUPFAM" id="SSF47895">
    <property type="entry name" value="Transducin (alpha subunit), insertion domain"/>
    <property type="match status" value="1"/>
</dbReference>
<dbReference type="InterPro" id="IPR027417">
    <property type="entry name" value="P-loop_NTPase"/>
</dbReference>
<dbReference type="GO" id="GO:0005834">
    <property type="term" value="C:heterotrimeric G-protein complex"/>
    <property type="evidence" value="ECO:0007669"/>
    <property type="project" value="TreeGrafter"/>
</dbReference>
<organism evidence="8 9">
    <name type="scientific">Fomitopsis schrenkii</name>
    <name type="common">Brown rot fungus</name>
    <dbReference type="NCBI Taxonomy" id="2126942"/>
    <lineage>
        <taxon>Eukaryota</taxon>
        <taxon>Fungi</taxon>
        <taxon>Dikarya</taxon>
        <taxon>Basidiomycota</taxon>
        <taxon>Agaricomycotina</taxon>
        <taxon>Agaricomycetes</taxon>
        <taxon>Polyporales</taxon>
        <taxon>Fomitopsis</taxon>
    </lineage>
</organism>
<evidence type="ECO:0000256" key="4">
    <source>
        <dbReference type="ARBA" id="ARBA00023224"/>
    </source>
</evidence>
<dbReference type="Proteomes" id="UP000015241">
    <property type="component" value="Unassembled WGS sequence"/>
</dbReference>
<feature type="binding site" evidence="5">
    <location>
        <begin position="287"/>
        <end position="293"/>
    </location>
    <ligand>
        <name>GTP</name>
        <dbReference type="ChEBI" id="CHEBI:37565"/>
    </ligand>
</feature>
<dbReference type="GO" id="GO:0007188">
    <property type="term" value="P:adenylate cyclase-modulating G protein-coupled receptor signaling pathway"/>
    <property type="evidence" value="ECO:0007669"/>
    <property type="project" value="TreeGrafter"/>
</dbReference>
<feature type="binding site" evidence="6">
    <location>
        <position position="293"/>
    </location>
    <ligand>
        <name>Mg(2+)</name>
        <dbReference type="ChEBI" id="CHEBI:18420"/>
    </ligand>
</feature>
<reference evidence="8 9" key="1">
    <citation type="journal article" date="2012" name="Science">
        <title>The Paleozoic origin of enzymatic lignin decomposition reconstructed from 31 fungal genomes.</title>
        <authorList>
            <person name="Floudas D."/>
            <person name="Binder M."/>
            <person name="Riley R."/>
            <person name="Barry K."/>
            <person name="Blanchette R.A."/>
            <person name="Henrissat B."/>
            <person name="Martinez A.T."/>
            <person name="Otillar R."/>
            <person name="Spatafora J.W."/>
            <person name="Yadav J.S."/>
            <person name="Aerts A."/>
            <person name="Benoit I."/>
            <person name="Boyd A."/>
            <person name="Carlson A."/>
            <person name="Copeland A."/>
            <person name="Coutinho P.M."/>
            <person name="de Vries R.P."/>
            <person name="Ferreira P."/>
            <person name="Findley K."/>
            <person name="Foster B."/>
            <person name="Gaskell J."/>
            <person name="Glotzer D."/>
            <person name="Gorecki P."/>
            <person name="Heitman J."/>
            <person name="Hesse C."/>
            <person name="Hori C."/>
            <person name="Igarashi K."/>
            <person name="Jurgens J.A."/>
            <person name="Kallen N."/>
            <person name="Kersten P."/>
            <person name="Kohler A."/>
            <person name="Kuees U."/>
            <person name="Kumar T.K.A."/>
            <person name="Kuo A."/>
            <person name="LaButti K."/>
            <person name="Larrondo L.F."/>
            <person name="Lindquist E."/>
            <person name="Ling A."/>
            <person name="Lombard V."/>
            <person name="Lucas S."/>
            <person name="Lundell T."/>
            <person name="Martin R."/>
            <person name="McLaughlin D.J."/>
            <person name="Morgenstern I."/>
            <person name="Morin E."/>
            <person name="Murat C."/>
            <person name="Nagy L.G."/>
            <person name="Nolan M."/>
            <person name="Ohm R.A."/>
            <person name="Patyshakuliyeva A."/>
            <person name="Rokas A."/>
            <person name="Ruiz-Duenas F.J."/>
            <person name="Sabat G."/>
            <person name="Salamov A."/>
            <person name="Samejima M."/>
            <person name="Schmutz J."/>
            <person name="Slot J.C."/>
            <person name="St John F."/>
            <person name="Stenlid J."/>
            <person name="Sun H."/>
            <person name="Sun S."/>
            <person name="Syed K."/>
            <person name="Tsang A."/>
            <person name="Wiebenga A."/>
            <person name="Young D."/>
            <person name="Pisabarro A."/>
            <person name="Eastwood D.C."/>
            <person name="Martin F."/>
            <person name="Cullen D."/>
            <person name="Grigoriev I.V."/>
            <person name="Hibbett D.S."/>
        </authorList>
    </citation>
    <scope>NUCLEOTIDE SEQUENCE</scope>
    <source>
        <strain evidence="9">FP-58527</strain>
    </source>
</reference>
<evidence type="ECO:0000256" key="3">
    <source>
        <dbReference type="ARBA" id="ARBA00023134"/>
    </source>
</evidence>
<dbReference type="Pfam" id="PF00503">
    <property type="entry name" value="G-alpha"/>
    <property type="match status" value="1"/>
</dbReference>
<dbReference type="SMART" id="SM00275">
    <property type="entry name" value="G_alpha"/>
    <property type="match status" value="1"/>
</dbReference>
<evidence type="ECO:0000256" key="6">
    <source>
        <dbReference type="PIRSR" id="PIRSR601019-2"/>
    </source>
</evidence>
<protein>
    <recommendedName>
        <fullName evidence="10">G-alpha-domain-containing protein</fullName>
    </recommendedName>
</protein>
<accession>S8DY51</accession>
<keyword evidence="9" id="KW-1185">Reference proteome</keyword>
<dbReference type="GO" id="GO:0003924">
    <property type="term" value="F:GTPase activity"/>
    <property type="evidence" value="ECO:0007669"/>
    <property type="project" value="InterPro"/>
</dbReference>
<feature type="binding site" evidence="5">
    <location>
        <position position="447"/>
    </location>
    <ligand>
        <name>GTP</name>
        <dbReference type="ChEBI" id="CHEBI:37565"/>
    </ligand>
</feature>
<dbReference type="SUPFAM" id="SSF52540">
    <property type="entry name" value="P-loop containing nucleoside triphosphate hydrolases"/>
    <property type="match status" value="1"/>
</dbReference>
<dbReference type="PROSITE" id="PS51882">
    <property type="entry name" value="G_ALPHA"/>
    <property type="match status" value="1"/>
</dbReference>
<dbReference type="GO" id="GO:0046872">
    <property type="term" value="F:metal ion binding"/>
    <property type="evidence" value="ECO:0007669"/>
    <property type="project" value="UniProtKB-KW"/>
</dbReference>
<evidence type="ECO:0000256" key="1">
    <source>
        <dbReference type="ARBA" id="ARBA00022723"/>
    </source>
</evidence>
<evidence type="ECO:0000313" key="8">
    <source>
        <dbReference type="EMBL" id="EPS97976.1"/>
    </source>
</evidence>
<dbReference type="GO" id="GO:0005525">
    <property type="term" value="F:GTP binding"/>
    <property type="evidence" value="ECO:0007669"/>
    <property type="project" value="UniProtKB-KW"/>
</dbReference>
<dbReference type="InParanoid" id="S8DY51"/>
<evidence type="ECO:0008006" key="10">
    <source>
        <dbReference type="Google" id="ProtNLM"/>
    </source>
</evidence>
<evidence type="ECO:0000256" key="7">
    <source>
        <dbReference type="SAM" id="MobiDB-lite"/>
    </source>
</evidence>
<dbReference type="GO" id="GO:0001664">
    <property type="term" value="F:G protein-coupled receptor binding"/>
    <property type="evidence" value="ECO:0007669"/>
    <property type="project" value="TreeGrafter"/>
</dbReference>
<dbReference type="AlphaFoldDB" id="S8DY51"/>
<feature type="region of interest" description="Disordered" evidence="7">
    <location>
        <begin position="1"/>
        <end position="24"/>
    </location>
</feature>
<keyword evidence="4" id="KW-0807">Transducer</keyword>
<dbReference type="GO" id="GO:0031683">
    <property type="term" value="F:G-protein beta/gamma-subunit complex binding"/>
    <property type="evidence" value="ECO:0007669"/>
    <property type="project" value="InterPro"/>
</dbReference>
<dbReference type="PANTHER" id="PTHR10218:SF360">
    <property type="entry name" value="GUANINE NUCLEOTIDE-BINDING PROTEIN SUBUNIT ALPHA HOMOLOG"/>
    <property type="match status" value="1"/>
</dbReference>
<keyword evidence="1 6" id="KW-0479">Metal-binding</keyword>
<dbReference type="InterPro" id="IPR011025">
    <property type="entry name" value="GproteinA_insert"/>
</dbReference>
<keyword evidence="3 5" id="KW-0342">GTP-binding</keyword>
<evidence type="ECO:0000256" key="5">
    <source>
        <dbReference type="PIRSR" id="PIRSR601019-1"/>
    </source>
</evidence>
<keyword evidence="2 5" id="KW-0547">Nucleotide-binding</keyword>
<dbReference type="GO" id="GO:0005737">
    <property type="term" value="C:cytoplasm"/>
    <property type="evidence" value="ECO:0007669"/>
    <property type="project" value="TreeGrafter"/>
</dbReference>
<dbReference type="FunFam" id="3.40.50.300:FF:000692">
    <property type="entry name" value="Guanine nucleotide-binding protein subunit alpha"/>
    <property type="match status" value="1"/>
</dbReference>
<dbReference type="EMBL" id="KE504170">
    <property type="protein sequence ID" value="EPS97976.1"/>
    <property type="molecule type" value="Genomic_DNA"/>
</dbReference>
<dbReference type="STRING" id="743788.S8DY51"/>
<name>S8DY51_FOMSC</name>
<dbReference type="PRINTS" id="PR00318">
    <property type="entry name" value="GPROTEINA"/>
</dbReference>
<feature type="binding site" evidence="5">
    <location>
        <begin position="386"/>
        <end position="389"/>
    </location>
    <ligand>
        <name>GTP</name>
        <dbReference type="ChEBI" id="CHEBI:37565"/>
    </ligand>
</feature>
<dbReference type="Gene3D" id="3.40.50.300">
    <property type="entry name" value="P-loop containing nucleotide triphosphate hydrolases"/>
    <property type="match status" value="2"/>
</dbReference>
<gene>
    <name evidence="8" type="ORF">FOMPIDRAFT_1165909</name>
</gene>